<dbReference type="EMBL" id="BGPR01025667">
    <property type="protein sequence ID" value="GBN94764.1"/>
    <property type="molecule type" value="Genomic_DNA"/>
</dbReference>
<gene>
    <name evidence="2" type="ORF">AVEN_67235_1</name>
</gene>
<organism evidence="2 3">
    <name type="scientific">Araneus ventricosus</name>
    <name type="common">Orbweaver spider</name>
    <name type="synonym">Epeira ventricosa</name>
    <dbReference type="NCBI Taxonomy" id="182803"/>
    <lineage>
        <taxon>Eukaryota</taxon>
        <taxon>Metazoa</taxon>
        <taxon>Ecdysozoa</taxon>
        <taxon>Arthropoda</taxon>
        <taxon>Chelicerata</taxon>
        <taxon>Arachnida</taxon>
        <taxon>Araneae</taxon>
        <taxon>Araneomorphae</taxon>
        <taxon>Entelegynae</taxon>
        <taxon>Araneoidea</taxon>
        <taxon>Araneidae</taxon>
        <taxon>Araneus</taxon>
    </lineage>
</organism>
<feature type="non-terminal residue" evidence="2">
    <location>
        <position position="64"/>
    </location>
</feature>
<sequence length="64" mass="6951">MINSDRFLANIKVATSFDSTINDDVRDGDGVHDDDHGARDGRGGHDDDGRDGHDDDGRDGHDDD</sequence>
<protein>
    <submittedName>
        <fullName evidence="2">Uncharacterized protein</fullName>
    </submittedName>
</protein>
<name>A0A4Y2T2D1_ARAVE</name>
<keyword evidence="3" id="KW-1185">Reference proteome</keyword>
<feature type="compositionally biased region" description="Basic and acidic residues" evidence="1">
    <location>
        <begin position="23"/>
        <end position="64"/>
    </location>
</feature>
<dbReference type="AlphaFoldDB" id="A0A4Y2T2D1"/>
<comment type="caution">
    <text evidence="2">The sequence shown here is derived from an EMBL/GenBank/DDBJ whole genome shotgun (WGS) entry which is preliminary data.</text>
</comment>
<proteinExistence type="predicted"/>
<evidence type="ECO:0000313" key="3">
    <source>
        <dbReference type="Proteomes" id="UP000499080"/>
    </source>
</evidence>
<accession>A0A4Y2T2D1</accession>
<evidence type="ECO:0000313" key="2">
    <source>
        <dbReference type="EMBL" id="GBN94764.1"/>
    </source>
</evidence>
<evidence type="ECO:0000256" key="1">
    <source>
        <dbReference type="SAM" id="MobiDB-lite"/>
    </source>
</evidence>
<dbReference type="Proteomes" id="UP000499080">
    <property type="component" value="Unassembled WGS sequence"/>
</dbReference>
<feature type="region of interest" description="Disordered" evidence="1">
    <location>
        <begin position="18"/>
        <end position="64"/>
    </location>
</feature>
<reference evidence="2 3" key="1">
    <citation type="journal article" date="2019" name="Sci. Rep.">
        <title>Orb-weaving spider Araneus ventricosus genome elucidates the spidroin gene catalogue.</title>
        <authorList>
            <person name="Kono N."/>
            <person name="Nakamura H."/>
            <person name="Ohtoshi R."/>
            <person name="Moran D.A.P."/>
            <person name="Shinohara A."/>
            <person name="Yoshida Y."/>
            <person name="Fujiwara M."/>
            <person name="Mori M."/>
            <person name="Tomita M."/>
            <person name="Arakawa K."/>
        </authorList>
    </citation>
    <scope>NUCLEOTIDE SEQUENCE [LARGE SCALE GENOMIC DNA]</scope>
</reference>